<gene>
    <name evidence="1" type="ORF">LIER_20582</name>
</gene>
<name>A0AAV3QR39_LITER</name>
<protein>
    <submittedName>
        <fullName evidence="1">Uncharacterized protein</fullName>
    </submittedName>
</protein>
<reference evidence="1 2" key="1">
    <citation type="submission" date="2024-01" db="EMBL/GenBank/DDBJ databases">
        <title>The complete chloroplast genome sequence of Lithospermum erythrorhizon: insights into the phylogenetic relationship among Boraginaceae species and the maternal lineages of purple gromwells.</title>
        <authorList>
            <person name="Okada T."/>
            <person name="Watanabe K."/>
        </authorList>
    </citation>
    <scope>NUCLEOTIDE SEQUENCE [LARGE SCALE GENOMIC DNA]</scope>
</reference>
<sequence>MDETIPTNWVPCMRPKDPKRRSPLSWLKLNLRPLRRVFDQTFHYKVFCEEGVIIHAGLIRSKEYDPNMKTPVSWDPCDVSFSTMVGELQPMFQKRNVLKKNMGSSIPAGPHASPSTAACVDIVGKITKITTTTINYHHQIFENPKPLPSPLMSKILTPSSSPQLSPNFRNPNPQHHYHNQLTRKGEGVIFRGGEGGEEEKGIMGMAPNKSLGPDEFPTEFF</sequence>
<dbReference type="Proteomes" id="UP001454036">
    <property type="component" value="Unassembled WGS sequence"/>
</dbReference>
<dbReference type="EMBL" id="BAABME010005250">
    <property type="protein sequence ID" value="GAA0165093.1"/>
    <property type="molecule type" value="Genomic_DNA"/>
</dbReference>
<comment type="caution">
    <text evidence="1">The sequence shown here is derived from an EMBL/GenBank/DDBJ whole genome shotgun (WGS) entry which is preliminary data.</text>
</comment>
<accession>A0AAV3QR39</accession>
<evidence type="ECO:0000313" key="2">
    <source>
        <dbReference type="Proteomes" id="UP001454036"/>
    </source>
</evidence>
<keyword evidence="2" id="KW-1185">Reference proteome</keyword>
<evidence type="ECO:0000313" key="1">
    <source>
        <dbReference type="EMBL" id="GAA0165093.1"/>
    </source>
</evidence>
<proteinExistence type="predicted"/>
<organism evidence="1 2">
    <name type="scientific">Lithospermum erythrorhizon</name>
    <name type="common">Purple gromwell</name>
    <name type="synonym">Lithospermum officinale var. erythrorhizon</name>
    <dbReference type="NCBI Taxonomy" id="34254"/>
    <lineage>
        <taxon>Eukaryota</taxon>
        <taxon>Viridiplantae</taxon>
        <taxon>Streptophyta</taxon>
        <taxon>Embryophyta</taxon>
        <taxon>Tracheophyta</taxon>
        <taxon>Spermatophyta</taxon>
        <taxon>Magnoliopsida</taxon>
        <taxon>eudicotyledons</taxon>
        <taxon>Gunneridae</taxon>
        <taxon>Pentapetalae</taxon>
        <taxon>asterids</taxon>
        <taxon>lamiids</taxon>
        <taxon>Boraginales</taxon>
        <taxon>Boraginaceae</taxon>
        <taxon>Boraginoideae</taxon>
        <taxon>Lithospermeae</taxon>
        <taxon>Lithospermum</taxon>
    </lineage>
</organism>
<dbReference type="AlphaFoldDB" id="A0AAV3QR39"/>